<dbReference type="Gene3D" id="3.40.50.300">
    <property type="entry name" value="P-loop containing nucleotide triphosphate hydrolases"/>
    <property type="match status" value="1"/>
</dbReference>
<comment type="subcellular location">
    <subcellularLocation>
        <location evidence="1">Cytoplasm</location>
    </subcellularLocation>
</comment>
<dbReference type="EMBL" id="CP040098">
    <property type="protein sequence ID" value="QCQ21143.1"/>
    <property type="molecule type" value="Genomic_DNA"/>
</dbReference>
<dbReference type="GO" id="GO:0046872">
    <property type="term" value="F:metal ion binding"/>
    <property type="evidence" value="ECO:0007669"/>
    <property type="project" value="UniProtKB-KW"/>
</dbReference>
<dbReference type="Pfam" id="PF02367">
    <property type="entry name" value="TsaE"/>
    <property type="match status" value="1"/>
</dbReference>
<evidence type="ECO:0000256" key="7">
    <source>
        <dbReference type="ARBA" id="ARBA00022741"/>
    </source>
</evidence>
<evidence type="ECO:0000256" key="6">
    <source>
        <dbReference type="ARBA" id="ARBA00022723"/>
    </source>
</evidence>
<evidence type="ECO:0000313" key="12">
    <source>
        <dbReference type="EMBL" id="QCQ21143.1"/>
    </source>
</evidence>
<keyword evidence="13" id="KW-1185">Reference proteome</keyword>
<reference evidence="12 13" key="2">
    <citation type="submission" date="2019-05" db="EMBL/GenBank/DDBJ databases">
        <authorList>
            <person name="Suflita J.M."/>
            <person name="Marks C.R."/>
        </authorList>
    </citation>
    <scope>NUCLEOTIDE SEQUENCE [LARGE SCALE GENOMIC DNA]</scope>
    <source>
        <strain evidence="12 13">ALDC</strain>
    </source>
</reference>
<evidence type="ECO:0000256" key="11">
    <source>
        <dbReference type="SAM" id="MobiDB-lite"/>
    </source>
</evidence>
<keyword evidence="7" id="KW-0547">Nucleotide-binding</keyword>
<protein>
    <recommendedName>
        <fullName evidence="3">tRNA threonylcarbamoyladenosine biosynthesis protein TsaE</fullName>
    </recommendedName>
    <alternativeName>
        <fullName evidence="10">t(6)A37 threonylcarbamoyladenosine biosynthesis protein TsaE</fullName>
    </alternativeName>
</protein>
<reference evidence="12 13" key="1">
    <citation type="submission" date="2019-05" db="EMBL/GenBank/DDBJ databases">
        <title>The Complete Genome Sequence of the n-alkane-degrading Desulfoglaeba alkanexedens ALDC reveals multiple alkylsuccinate synthase gene clusters.</title>
        <authorList>
            <person name="Callaghan A.V."/>
            <person name="Davidova I.A."/>
            <person name="Duncan K.E."/>
            <person name="Morris B."/>
            <person name="McInerney M.J."/>
        </authorList>
    </citation>
    <scope>NUCLEOTIDE SEQUENCE [LARGE SCALE GENOMIC DNA]</scope>
    <source>
        <strain evidence="12 13">ALDC</strain>
    </source>
</reference>
<evidence type="ECO:0000256" key="8">
    <source>
        <dbReference type="ARBA" id="ARBA00022840"/>
    </source>
</evidence>
<evidence type="ECO:0000313" key="13">
    <source>
        <dbReference type="Proteomes" id="UP000298602"/>
    </source>
</evidence>
<feature type="region of interest" description="Disordered" evidence="11">
    <location>
        <begin position="1"/>
        <end position="38"/>
    </location>
</feature>
<evidence type="ECO:0000256" key="9">
    <source>
        <dbReference type="ARBA" id="ARBA00022842"/>
    </source>
</evidence>
<feature type="compositionally biased region" description="Basic residues" evidence="11">
    <location>
        <begin position="7"/>
        <end position="23"/>
    </location>
</feature>
<comment type="similarity">
    <text evidence="2">Belongs to the TsaE family.</text>
</comment>
<organism evidence="12 13">
    <name type="scientific">Desulfoglaeba alkanexedens ALDC</name>
    <dbReference type="NCBI Taxonomy" id="980445"/>
    <lineage>
        <taxon>Bacteria</taxon>
        <taxon>Pseudomonadati</taxon>
        <taxon>Thermodesulfobacteriota</taxon>
        <taxon>Syntrophobacteria</taxon>
        <taxon>Syntrophobacterales</taxon>
        <taxon>Syntrophobacteraceae</taxon>
        <taxon>Desulfoglaeba</taxon>
    </lineage>
</organism>
<dbReference type="GO" id="GO:0005524">
    <property type="term" value="F:ATP binding"/>
    <property type="evidence" value="ECO:0007669"/>
    <property type="project" value="UniProtKB-KW"/>
</dbReference>
<dbReference type="NCBIfam" id="TIGR00150">
    <property type="entry name" value="T6A_YjeE"/>
    <property type="match status" value="1"/>
</dbReference>
<evidence type="ECO:0000256" key="1">
    <source>
        <dbReference type="ARBA" id="ARBA00004496"/>
    </source>
</evidence>
<evidence type="ECO:0000256" key="4">
    <source>
        <dbReference type="ARBA" id="ARBA00022490"/>
    </source>
</evidence>
<evidence type="ECO:0000256" key="3">
    <source>
        <dbReference type="ARBA" id="ARBA00019010"/>
    </source>
</evidence>
<name>A0A4P8L0T8_9BACT</name>
<dbReference type="InterPro" id="IPR027417">
    <property type="entry name" value="P-loop_NTPase"/>
</dbReference>
<sequence length="208" mass="23402">MPGGLHSRCRGGRGSRRRRHPRPSRLGNPSRHPHRDRPIGALPVTVVIVRSRSTEDTLRLARLIGSLLQPGDVVALWGELGAGKTLMAGGIARSLGVPPDVPVTSPTFTFINEYEGSLHFYHLDLYRLSHPDELETLPWREALYGEGAAAVEWPDRLGEALPEERWDIHLAIMDEHSRDIRVRPPRPQAFRELCNRLKNEGLKWEADA</sequence>
<accession>A0A4P8L0T8</accession>
<dbReference type="KEGG" id="dax:FDQ92_02390"/>
<dbReference type="GO" id="GO:0005737">
    <property type="term" value="C:cytoplasm"/>
    <property type="evidence" value="ECO:0007669"/>
    <property type="project" value="UniProtKB-SubCell"/>
</dbReference>
<dbReference type="SUPFAM" id="SSF52540">
    <property type="entry name" value="P-loop containing nucleoside triphosphate hydrolases"/>
    <property type="match status" value="1"/>
</dbReference>
<keyword evidence="8" id="KW-0067">ATP-binding</keyword>
<keyword evidence="4" id="KW-0963">Cytoplasm</keyword>
<evidence type="ECO:0000256" key="2">
    <source>
        <dbReference type="ARBA" id="ARBA00007599"/>
    </source>
</evidence>
<dbReference type="Proteomes" id="UP000298602">
    <property type="component" value="Chromosome"/>
</dbReference>
<keyword evidence="6" id="KW-0479">Metal-binding</keyword>
<keyword evidence="12" id="KW-0808">Transferase</keyword>
<dbReference type="OrthoDB" id="9799110at2"/>
<gene>
    <name evidence="12" type="primary">tsaE</name>
    <name evidence="12" type="ORF">FDQ92_02390</name>
</gene>
<keyword evidence="5" id="KW-0819">tRNA processing</keyword>
<keyword evidence="9" id="KW-0460">Magnesium</keyword>
<evidence type="ECO:0000256" key="5">
    <source>
        <dbReference type="ARBA" id="ARBA00022694"/>
    </source>
</evidence>
<dbReference type="AlphaFoldDB" id="A0A4P8L0T8"/>
<dbReference type="PANTHER" id="PTHR33540">
    <property type="entry name" value="TRNA THREONYLCARBAMOYLADENOSINE BIOSYNTHESIS PROTEIN TSAE"/>
    <property type="match status" value="1"/>
</dbReference>
<proteinExistence type="inferred from homology"/>
<dbReference type="GO" id="GO:0002949">
    <property type="term" value="P:tRNA threonylcarbamoyladenosine modification"/>
    <property type="evidence" value="ECO:0007669"/>
    <property type="project" value="InterPro"/>
</dbReference>
<dbReference type="GO" id="GO:0016740">
    <property type="term" value="F:transferase activity"/>
    <property type="evidence" value="ECO:0007669"/>
    <property type="project" value="UniProtKB-KW"/>
</dbReference>
<dbReference type="InterPro" id="IPR003442">
    <property type="entry name" value="T6A_TsaE"/>
</dbReference>
<dbReference type="PANTHER" id="PTHR33540:SF2">
    <property type="entry name" value="TRNA THREONYLCARBAMOYLADENOSINE BIOSYNTHESIS PROTEIN TSAE"/>
    <property type="match status" value="1"/>
</dbReference>
<evidence type="ECO:0000256" key="10">
    <source>
        <dbReference type="ARBA" id="ARBA00032441"/>
    </source>
</evidence>